<feature type="transmembrane region" description="Helical" evidence="1">
    <location>
        <begin position="323"/>
        <end position="346"/>
    </location>
</feature>
<gene>
    <name evidence="2" type="ordered locus">STH2945</name>
</gene>
<keyword evidence="1" id="KW-0472">Membrane</keyword>
<organism evidence="2 3">
    <name type="scientific">Symbiobacterium thermophilum (strain DSM 24528 / JCM 14929 / IAM 14863 / T)</name>
    <dbReference type="NCBI Taxonomy" id="292459"/>
    <lineage>
        <taxon>Bacteria</taxon>
        <taxon>Bacillati</taxon>
        <taxon>Bacillota</taxon>
        <taxon>Clostridia</taxon>
        <taxon>Eubacteriales</taxon>
        <taxon>Symbiobacteriaceae</taxon>
        <taxon>Symbiobacterium</taxon>
    </lineage>
</organism>
<evidence type="ECO:0000256" key="1">
    <source>
        <dbReference type="SAM" id="Phobius"/>
    </source>
</evidence>
<proteinExistence type="predicted"/>
<dbReference type="eggNOG" id="COG3278">
    <property type="taxonomic scope" value="Bacteria"/>
</dbReference>
<feature type="transmembrane region" description="Helical" evidence="1">
    <location>
        <begin position="57"/>
        <end position="81"/>
    </location>
</feature>
<feature type="transmembrane region" description="Helical" evidence="1">
    <location>
        <begin position="156"/>
        <end position="176"/>
    </location>
</feature>
<feature type="transmembrane region" description="Helical" evidence="1">
    <location>
        <begin position="228"/>
        <end position="248"/>
    </location>
</feature>
<name>Q67K70_SYMTH</name>
<protein>
    <submittedName>
        <fullName evidence="2">Uncharacterized protein</fullName>
    </submittedName>
</protein>
<feature type="transmembrane region" description="Helical" evidence="1">
    <location>
        <begin position="376"/>
        <end position="398"/>
    </location>
</feature>
<reference evidence="2 3" key="1">
    <citation type="journal article" date="2004" name="Nucleic Acids Res.">
        <title>Genome sequence of Symbiobacterium thermophilum, an uncultivable bacterium that depends on microbial commensalism.</title>
        <authorList>
            <person name="Ueda K."/>
            <person name="Yamashita A."/>
            <person name="Ishikawa J."/>
            <person name="Shimada M."/>
            <person name="Watsuji T."/>
            <person name="Morimura K."/>
            <person name="Ikeda H."/>
            <person name="Hattori M."/>
            <person name="Beppu T."/>
        </authorList>
    </citation>
    <scope>NUCLEOTIDE SEQUENCE [LARGE SCALE GENOMIC DNA]</scope>
    <source>
        <strain evidence="3">T / IAM 14863</strain>
    </source>
</reference>
<feature type="transmembrane region" description="Helical" evidence="1">
    <location>
        <begin position="20"/>
        <end position="45"/>
    </location>
</feature>
<feature type="transmembrane region" description="Helical" evidence="1">
    <location>
        <begin position="292"/>
        <end position="311"/>
    </location>
</feature>
<feature type="transmembrane region" description="Helical" evidence="1">
    <location>
        <begin position="121"/>
        <end position="144"/>
    </location>
</feature>
<feature type="transmembrane region" description="Helical" evidence="1">
    <location>
        <begin position="254"/>
        <end position="272"/>
    </location>
</feature>
<feature type="transmembrane region" description="Helical" evidence="1">
    <location>
        <begin position="196"/>
        <end position="216"/>
    </location>
</feature>
<dbReference type="Proteomes" id="UP000000417">
    <property type="component" value="Chromosome"/>
</dbReference>
<dbReference type="EMBL" id="AP006840">
    <property type="protein sequence ID" value="BAD41928.1"/>
    <property type="molecule type" value="Genomic_DNA"/>
</dbReference>
<accession>Q67K70</accession>
<dbReference type="AlphaFoldDB" id="Q67K70"/>
<dbReference type="KEGG" id="sth:STH2945"/>
<dbReference type="STRING" id="292459.STH2945"/>
<feature type="transmembrane region" description="Helical" evidence="1">
    <location>
        <begin position="93"/>
        <end position="115"/>
    </location>
</feature>
<sequence>MKGPKKAGPQVIDPALSPPIYVPIGMALAGVLGLLVLQALVIAKAPMIFGPFRFNPAALAAVHLFTLGFATSVMIGAFHQITPVMMRGRPVEGGWALLQGLAYLAGSWALVWGFYRSAGPWITAGGTLVVLALVVFAALVVRAMRSATQWTVAGRFMAAALSFVLGTVIWGLVLAFNLRRGFLPDSLDYSPLGAHVLLGLGGWFMLTVFGVSYQLFPMFALTNRPSAASGHAVLAKLSAGLWGAFASLLLHLPALTAACLLLAAAGAARYAADFFAMMRQRRRPELDLSMRYGVTALAFLVPAALLLLLSVRHRAFAVPGAWLFLFGFVATMILGMLYRIIPFLFWHHLMRNRRSKTQRLPKLDEMFAQRTARAGYFCWTAGVLLTGLLLLGGALGWWDARYLVRGSAILNLTGSLLFAGTILQVLRARPLDGRERSMG</sequence>
<keyword evidence="1" id="KW-1133">Transmembrane helix</keyword>
<keyword evidence="1" id="KW-0812">Transmembrane</keyword>
<feature type="transmembrane region" description="Helical" evidence="1">
    <location>
        <begin position="404"/>
        <end position="426"/>
    </location>
</feature>
<dbReference type="HOGENOM" id="CLU_034656_1_0_9"/>
<dbReference type="OrthoDB" id="5245199at2"/>
<evidence type="ECO:0000313" key="2">
    <source>
        <dbReference type="EMBL" id="BAD41928.1"/>
    </source>
</evidence>
<keyword evidence="3" id="KW-1185">Reference proteome</keyword>
<evidence type="ECO:0000313" key="3">
    <source>
        <dbReference type="Proteomes" id="UP000000417"/>
    </source>
</evidence>